<dbReference type="Gene3D" id="3.50.50.60">
    <property type="entry name" value="FAD/NAD(P)-binding domain"/>
    <property type="match status" value="1"/>
</dbReference>
<dbReference type="Gene3D" id="3.30.560.10">
    <property type="entry name" value="Glucose Oxidase, domain 3"/>
    <property type="match status" value="1"/>
</dbReference>
<evidence type="ECO:0000256" key="3">
    <source>
        <dbReference type="RuleBase" id="RU003968"/>
    </source>
</evidence>
<comment type="cofactor">
    <cofactor evidence="2">
        <name>FAD</name>
        <dbReference type="ChEBI" id="CHEBI:57692"/>
    </cofactor>
</comment>
<dbReference type="PIRSF" id="PIRSF000137">
    <property type="entry name" value="Alcohol_oxidase"/>
    <property type="match status" value="1"/>
</dbReference>
<dbReference type="InterPro" id="IPR007867">
    <property type="entry name" value="GMC_OxRtase_C"/>
</dbReference>
<dbReference type="PROSITE" id="PS00624">
    <property type="entry name" value="GMC_OXRED_2"/>
    <property type="match status" value="1"/>
</dbReference>
<dbReference type="GO" id="GO:0016614">
    <property type="term" value="F:oxidoreductase activity, acting on CH-OH group of donors"/>
    <property type="evidence" value="ECO:0007669"/>
    <property type="project" value="InterPro"/>
</dbReference>
<organism evidence="6 7">
    <name type="scientific">Lachnellula suecica</name>
    <dbReference type="NCBI Taxonomy" id="602035"/>
    <lineage>
        <taxon>Eukaryota</taxon>
        <taxon>Fungi</taxon>
        <taxon>Dikarya</taxon>
        <taxon>Ascomycota</taxon>
        <taxon>Pezizomycotina</taxon>
        <taxon>Leotiomycetes</taxon>
        <taxon>Helotiales</taxon>
        <taxon>Lachnaceae</taxon>
        <taxon>Lachnellula</taxon>
    </lineage>
</organism>
<feature type="binding site" evidence="2">
    <location>
        <position position="223"/>
    </location>
    <ligand>
        <name>FAD</name>
        <dbReference type="ChEBI" id="CHEBI:57692"/>
    </ligand>
</feature>
<evidence type="ECO:0000259" key="4">
    <source>
        <dbReference type="PROSITE" id="PS00623"/>
    </source>
</evidence>
<name>A0A8T9C910_9HELO</name>
<dbReference type="InterPro" id="IPR036188">
    <property type="entry name" value="FAD/NAD-bd_sf"/>
</dbReference>
<dbReference type="AlphaFoldDB" id="A0A8T9C910"/>
<dbReference type="InterPro" id="IPR000172">
    <property type="entry name" value="GMC_OxRdtase_N"/>
</dbReference>
<evidence type="ECO:0000313" key="7">
    <source>
        <dbReference type="Proteomes" id="UP000469558"/>
    </source>
</evidence>
<comment type="similarity">
    <text evidence="1 3">Belongs to the GMC oxidoreductase family.</text>
</comment>
<keyword evidence="2 3" id="KW-0274">FAD</keyword>
<dbReference type="PROSITE" id="PS00623">
    <property type="entry name" value="GMC_OXRED_1"/>
    <property type="match status" value="1"/>
</dbReference>
<gene>
    <name evidence="6" type="primary">alkJ_1</name>
    <name evidence="6" type="ORF">LSUE1_G004684</name>
</gene>
<dbReference type="OrthoDB" id="269227at2759"/>
<evidence type="ECO:0000313" key="6">
    <source>
        <dbReference type="EMBL" id="TVY80304.1"/>
    </source>
</evidence>
<evidence type="ECO:0000256" key="2">
    <source>
        <dbReference type="PIRSR" id="PIRSR000137-2"/>
    </source>
</evidence>
<dbReference type="EMBL" id="QGMK01000712">
    <property type="protein sequence ID" value="TVY80304.1"/>
    <property type="molecule type" value="Genomic_DNA"/>
</dbReference>
<evidence type="ECO:0000256" key="1">
    <source>
        <dbReference type="ARBA" id="ARBA00010790"/>
    </source>
</evidence>
<accession>A0A8T9C910</accession>
<feature type="domain" description="Glucose-methanol-choline oxidoreductase N-terminal" evidence="5">
    <location>
        <begin position="260"/>
        <end position="274"/>
    </location>
</feature>
<dbReference type="Pfam" id="PF00732">
    <property type="entry name" value="GMC_oxred_N"/>
    <property type="match status" value="1"/>
</dbReference>
<comment type="caution">
    <text evidence="6">The sequence shown here is derived from an EMBL/GenBank/DDBJ whole genome shotgun (WGS) entry which is preliminary data.</text>
</comment>
<dbReference type="InterPro" id="IPR012132">
    <property type="entry name" value="GMC_OxRdtase"/>
</dbReference>
<reference evidence="6 7" key="1">
    <citation type="submission" date="2018-05" db="EMBL/GenBank/DDBJ databases">
        <title>Genome sequencing and assembly of the regulated plant pathogen Lachnellula willkommii and related sister species for the development of diagnostic species identification markers.</title>
        <authorList>
            <person name="Giroux E."/>
            <person name="Bilodeau G."/>
        </authorList>
    </citation>
    <scope>NUCLEOTIDE SEQUENCE [LARGE SCALE GENOMIC DNA]</scope>
    <source>
        <strain evidence="6 7">CBS 268.59</strain>
    </source>
</reference>
<dbReference type="Pfam" id="PF05199">
    <property type="entry name" value="GMC_oxred_C"/>
    <property type="match status" value="1"/>
</dbReference>
<dbReference type="PANTHER" id="PTHR11552">
    <property type="entry name" value="GLUCOSE-METHANOL-CHOLINE GMC OXIDOREDUCTASE"/>
    <property type="match status" value="1"/>
</dbReference>
<dbReference type="SUPFAM" id="SSF51905">
    <property type="entry name" value="FAD/NAD(P)-binding domain"/>
    <property type="match status" value="1"/>
</dbReference>
<keyword evidence="7" id="KW-1185">Reference proteome</keyword>
<keyword evidence="3" id="KW-0285">Flavoprotein</keyword>
<dbReference type="GO" id="GO:0050660">
    <property type="term" value="F:flavin adenine dinucleotide binding"/>
    <property type="evidence" value="ECO:0007669"/>
    <property type="project" value="InterPro"/>
</dbReference>
<dbReference type="Proteomes" id="UP000469558">
    <property type="component" value="Unassembled WGS sequence"/>
</dbReference>
<sequence>MESYDYIVIGAGPAGTTLSSLLSRREPTLKVLLIEAGPDPRTTELADSVAAPMRVGLLRGSELDWNYEGAPQKHLKGRQIYVGAGKGLGGGTIINYGLWTRGDSKDYDEWARLVGDDRWSWKGFLPYFCKTEHHYDPADSSNIHGHDGPVYTASIRSSGRNYVLREPLKKAWGEVGIKEAGDVNAGSPLGLAECVEARTAGQRVTAPAAYPLDRMTVLHSTLVKKVLISKKEDGTKLATGVELSDGRQISAKREVVISAGSIRTPQILMLSGIGPEEELERHGIEQLVDSPEVGKNHWDHVGLTQCWKLQNPEIGAAIGSPKWTDPAFSTGNPLDWYTTSSVPQDELLAALSQDKHAASTGDDALVASPRCHLGLIVQYFGIPLDGSLITSYALNLMPTSRGTVTLSSTDPAANPIIDHNIYATEADRFRIRSGARLFAKMMSTPAGKEMVVGEAVPEGQKAISENSSDDEIDARFFEGANSIGHSSGTAAMGKVVDTKLKVKGIQGLRVVDASILPTPLTAPIQACMYALGEQAADIVLEDLQE</sequence>
<feature type="domain" description="Glucose-methanol-choline oxidoreductase N-terminal" evidence="4">
    <location>
        <begin position="85"/>
        <end position="108"/>
    </location>
</feature>
<dbReference type="PANTHER" id="PTHR11552:SF123">
    <property type="entry name" value="GMC OXIDOREDUCTASE (AFU_ORTHOLOGUE AFUA_2G01770)-RELATED"/>
    <property type="match status" value="1"/>
</dbReference>
<proteinExistence type="inferred from homology"/>
<evidence type="ECO:0000259" key="5">
    <source>
        <dbReference type="PROSITE" id="PS00624"/>
    </source>
</evidence>
<dbReference type="SUPFAM" id="SSF54373">
    <property type="entry name" value="FAD-linked reductases, C-terminal domain"/>
    <property type="match status" value="1"/>
</dbReference>
<protein>
    <submittedName>
        <fullName evidence="6">Alcohol dehydrogenase [acceptor]</fullName>
    </submittedName>
</protein>